<name>A0A285JY98_9ACTN</name>
<sequence length="98" mass="10217">MSEFKISGNITADNLLQGDGGQIVVNNAAVGELARTVQENADAVQQIEAALAQLQAEMASGRPRQARLRELLTTLTGGAGALTAMVEGIEKIQRAVGQ</sequence>
<dbReference type="Proteomes" id="UP000219612">
    <property type="component" value="Unassembled WGS sequence"/>
</dbReference>
<evidence type="ECO:0000313" key="2">
    <source>
        <dbReference type="Proteomes" id="UP000219612"/>
    </source>
</evidence>
<accession>A0A285JY98</accession>
<protein>
    <submittedName>
        <fullName evidence="1">Uncharacterized protein</fullName>
    </submittedName>
</protein>
<gene>
    <name evidence="1" type="ORF">SAMN05421748_12818</name>
</gene>
<organism evidence="1 2">
    <name type="scientific">Paractinoplanes atraurantiacus</name>
    <dbReference type="NCBI Taxonomy" id="1036182"/>
    <lineage>
        <taxon>Bacteria</taxon>
        <taxon>Bacillati</taxon>
        <taxon>Actinomycetota</taxon>
        <taxon>Actinomycetes</taxon>
        <taxon>Micromonosporales</taxon>
        <taxon>Micromonosporaceae</taxon>
        <taxon>Paractinoplanes</taxon>
    </lineage>
</organism>
<dbReference type="RefSeq" id="WP_097327291.1">
    <property type="nucleotide sequence ID" value="NZ_OBDY01000028.1"/>
</dbReference>
<reference evidence="2" key="1">
    <citation type="submission" date="2017-09" db="EMBL/GenBank/DDBJ databases">
        <authorList>
            <person name="Varghese N."/>
            <person name="Submissions S."/>
        </authorList>
    </citation>
    <scope>NUCLEOTIDE SEQUENCE [LARGE SCALE GENOMIC DNA]</scope>
    <source>
        <strain evidence="2">CGMCC 4.6857</strain>
    </source>
</reference>
<dbReference type="EMBL" id="OBDY01000028">
    <property type="protein sequence ID" value="SNY65285.1"/>
    <property type="molecule type" value="Genomic_DNA"/>
</dbReference>
<dbReference type="AlphaFoldDB" id="A0A285JY98"/>
<proteinExistence type="predicted"/>
<evidence type="ECO:0000313" key="1">
    <source>
        <dbReference type="EMBL" id="SNY65285.1"/>
    </source>
</evidence>
<keyword evidence="2" id="KW-1185">Reference proteome</keyword>